<proteinExistence type="predicted"/>
<accession>A0AA43ZDD5</accession>
<dbReference type="InterPro" id="IPR035965">
    <property type="entry name" value="PAS-like_dom_sf"/>
</dbReference>
<dbReference type="InterPro" id="IPR001610">
    <property type="entry name" value="PAC"/>
</dbReference>
<dbReference type="Pfam" id="PF13188">
    <property type="entry name" value="PAS_8"/>
    <property type="match status" value="1"/>
</dbReference>
<dbReference type="EMBL" id="JAANCM010000003">
    <property type="protein sequence ID" value="NHT75524.1"/>
    <property type="molecule type" value="Genomic_DNA"/>
</dbReference>
<dbReference type="GO" id="GO:0005524">
    <property type="term" value="F:ATP binding"/>
    <property type="evidence" value="ECO:0007669"/>
    <property type="project" value="UniProtKB-KW"/>
</dbReference>
<sequence length="770" mass="84640">MSEPNIAATGLSLWRGSGKIGRIKVDKVTMNAEELAAQRIAAIRRSGLLDKAGNEQFGHLTEHVRAALDVPVAIISIVDENRQVFAGHCGLPEPWAARGETPITHSFCQHVVATDDVLTIEDARLHDLVRDNMAIDDIGVVAYLGVPIRLPDGQLIGALAAIDTKPRIWIARDRLTLETLAKVVEKQIEVGVSELMYRSLFHDMQEGYYVASAVRDATGDIVDIRFEDINPAFQRLTGMKPDTVVGATLSQIAPGVLGDMMPAYRSVFDLGEPIVHLNQANEIGGKWFENRIRRIGADRIASVFSDVTARKLAEERLQKSEAHWRGLFEQLEEGFILGELIRDADGQVIDWRYIEVNRAWGELVGIAPSSAVGRTVHEVFGGSEDAWIPAFAAVVSSNEPLVFVREVGTTGRWYEGHAQPLDAERFVVLFVEVTARLKLEAELRDQQRQLSTIIDTMPVGVLLAEAPTGRIILQNERSQQLLGRDATAAQSVDEYDIFVATHHDGSPFDPHHYPLARIMARECDSATVEVLYHRPDGSKTWISIVGEAIKDLSGDLSGAVVAVTDISDRKMVEAEKELINREIAHRLKNMLAMVQAIATQTLRPVTEQAHVRTFEKRLHALSRAHDVLLHDNHDSAPIQAIMATTLESLAPADRVDLRGPRTIVGPKGALSLALLLHELGTNAVKYGALSNEHGRVAIDWFIEGKGVERALHMTWQETNGPIVTPPERKGFGTKLLRMGLAGAGGVDVDYAPTGLVVKMVALLTQLQQTE</sequence>
<comment type="caution">
    <text evidence="18">The sequence shown here is derived from an EMBL/GenBank/DDBJ whole genome shotgun (WGS) entry which is preliminary data.</text>
</comment>
<dbReference type="EC" id="2.7.13.3" evidence="2"/>
<keyword evidence="15" id="KW-0843">Virulence</keyword>
<evidence type="ECO:0000256" key="11">
    <source>
        <dbReference type="ARBA" id="ARBA00022741"/>
    </source>
</evidence>
<evidence type="ECO:0000256" key="8">
    <source>
        <dbReference type="ARBA" id="ARBA00022643"/>
    </source>
</evidence>
<evidence type="ECO:0000256" key="1">
    <source>
        <dbReference type="ARBA" id="ARBA00000085"/>
    </source>
</evidence>
<keyword evidence="5" id="KW-0597">Phosphoprotein</keyword>
<dbReference type="GO" id="GO:0004673">
    <property type="term" value="F:protein histidine kinase activity"/>
    <property type="evidence" value="ECO:0007669"/>
    <property type="project" value="UniProtKB-EC"/>
</dbReference>
<gene>
    <name evidence="18" type="ORF">G8E10_07150</name>
</gene>
<evidence type="ECO:0000256" key="14">
    <source>
        <dbReference type="ARBA" id="ARBA00022991"/>
    </source>
</evidence>
<evidence type="ECO:0000256" key="12">
    <source>
        <dbReference type="ARBA" id="ARBA00022777"/>
    </source>
</evidence>
<keyword evidence="9" id="KW-0808">Transferase</keyword>
<keyword evidence="11" id="KW-0547">Nucleotide-binding</keyword>
<evidence type="ECO:0000256" key="6">
    <source>
        <dbReference type="ARBA" id="ARBA00022606"/>
    </source>
</evidence>
<dbReference type="InterPro" id="IPR036890">
    <property type="entry name" value="HATPase_C_sf"/>
</dbReference>
<dbReference type="InterPro" id="IPR000014">
    <property type="entry name" value="PAS"/>
</dbReference>
<keyword evidence="14" id="KW-0157">Chromophore</keyword>
<keyword evidence="6" id="KW-0716">Sensory transduction</keyword>
<dbReference type="SMART" id="SM00065">
    <property type="entry name" value="GAF"/>
    <property type="match status" value="1"/>
</dbReference>
<protein>
    <recommendedName>
        <fullName evidence="3">Blue-light-activated histidine kinase</fullName>
        <ecNumber evidence="2">2.7.13.3</ecNumber>
    </recommendedName>
</protein>
<keyword evidence="16" id="KW-0675">Receptor</keyword>
<dbReference type="Gene3D" id="3.30.565.10">
    <property type="entry name" value="Histidine kinase-like ATPase, C-terminal domain"/>
    <property type="match status" value="1"/>
</dbReference>
<keyword evidence="8" id="KW-0288">FMN</keyword>
<dbReference type="Pfam" id="PF07536">
    <property type="entry name" value="HWE_HK"/>
    <property type="match status" value="1"/>
</dbReference>
<reference evidence="18" key="1">
    <citation type="submission" date="2020-03" db="EMBL/GenBank/DDBJ databases">
        <title>Ferranicluibacter endophyticum gen. nov., sp. nov., a new genus isolated from Rubus ulmifolius Schott. stem.</title>
        <authorList>
            <person name="Roca-Couso R."/>
            <person name="Flores-Felix J.D."/>
            <person name="Igual J.M."/>
            <person name="Rivas R."/>
        </authorList>
    </citation>
    <scope>NUCLEOTIDE SEQUENCE</scope>
    <source>
        <strain evidence="18">CRRU44</strain>
    </source>
</reference>
<feature type="domain" description="PAC" evidence="17">
    <location>
        <begin position="526"/>
        <end position="578"/>
    </location>
</feature>
<evidence type="ECO:0000259" key="17">
    <source>
        <dbReference type="PROSITE" id="PS50113"/>
    </source>
</evidence>
<comment type="catalytic activity">
    <reaction evidence="1">
        <text>ATP + protein L-histidine = ADP + protein N-phospho-L-histidine.</text>
        <dbReference type="EC" id="2.7.13.3"/>
    </reaction>
</comment>
<keyword evidence="13" id="KW-0067">ATP-binding</keyword>
<dbReference type="PROSITE" id="PS50113">
    <property type="entry name" value="PAC"/>
    <property type="match status" value="1"/>
</dbReference>
<dbReference type="InterPro" id="IPR013656">
    <property type="entry name" value="PAS_4"/>
</dbReference>
<dbReference type="SUPFAM" id="SSF55785">
    <property type="entry name" value="PYP-like sensor domain (PAS domain)"/>
    <property type="match status" value="3"/>
</dbReference>
<evidence type="ECO:0000256" key="13">
    <source>
        <dbReference type="ARBA" id="ARBA00022840"/>
    </source>
</evidence>
<dbReference type="Pfam" id="PF01590">
    <property type="entry name" value="GAF"/>
    <property type="match status" value="1"/>
</dbReference>
<dbReference type="AlphaFoldDB" id="A0AA43ZDD5"/>
<evidence type="ECO:0000313" key="18">
    <source>
        <dbReference type="EMBL" id="NHT75524.1"/>
    </source>
</evidence>
<keyword evidence="7" id="KW-0285">Flavoprotein</keyword>
<keyword evidence="10" id="KW-0677">Repeat</keyword>
<dbReference type="InterPro" id="IPR029016">
    <property type="entry name" value="GAF-like_dom_sf"/>
</dbReference>
<evidence type="ECO:0000256" key="9">
    <source>
        <dbReference type="ARBA" id="ARBA00022679"/>
    </source>
</evidence>
<evidence type="ECO:0000256" key="16">
    <source>
        <dbReference type="ARBA" id="ARBA00023170"/>
    </source>
</evidence>
<dbReference type="NCBIfam" id="TIGR00229">
    <property type="entry name" value="sensory_box"/>
    <property type="match status" value="1"/>
</dbReference>
<evidence type="ECO:0000313" key="19">
    <source>
        <dbReference type="Proteomes" id="UP001155840"/>
    </source>
</evidence>
<dbReference type="InterPro" id="IPR000700">
    <property type="entry name" value="PAS-assoc_C"/>
</dbReference>
<dbReference type="Pfam" id="PF13426">
    <property type="entry name" value="PAS_9"/>
    <property type="match status" value="1"/>
</dbReference>
<dbReference type="SMART" id="SM00086">
    <property type="entry name" value="PAC"/>
    <property type="match status" value="1"/>
</dbReference>
<dbReference type="InterPro" id="IPR003018">
    <property type="entry name" value="GAF"/>
</dbReference>
<dbReference type="Gene3D" id="3.30.450.20">
    <property type="entry name" value="PAS domain"/>
    <property type="match status" value="3"/>
</dbReference>
<dbReference type="Pfam" id="PF08448">
    <property type="entry name" value="PAS_4"/>
    <property type="match status" value="1"/>
</dbReference>
<evidence type="ECO:0000256" key="7">
    <source>
        <dbReference type="ARBA" id="ARBA00022630"/>
    </source>
</evidence>
<dbReference type="InterPro" id="IPR011102">
    <property type="entry name" value="Sig_transdc_His_kinase_HWE"/>
</dbReference>
<dbReference type="SUPFAM" id="SSF55781">
    <property type="entry name" value="GAF domain-like"/>
    <property type="match status" value="1"/>
</dbReference>
<keyword evidence="12" id="KW-0418">Kinase</keyword>
<organism evidence="18 19">
    <name type="scientific">Ferranicluibacter rubi</name>
    <dbReference type="NCBI Taxonomy" id="2715133"/>
    <lineage>
        <taxon>Bacteria</taxon>
        <taxon>Pseudomonadati</taxon>
        <taxon>Pseudomonadota</taxon>
        <taxon>Alphaproteobacteria</taxon>
        <taxon>Hyphomicrobiales</taxon>
        <taxon>Rhizobiaceae</taxon>
        <taxon>Ferranicluibacter</taxon>
    </lineage>
</organism>
<keyword evidence="4" id="KW-0600">Photoreceptor protein</keyword>
<dbReference type="GO" id="GO:0009881">
    <property type="term" value="F:photoreceptor activity"/>
    <property type="evidence" value="ECO:0007669"/>
    <property type="project" value="UniProtKB-KW"/>
</dbReference>
<dbReference type="SMART" id="SM00911">
    <property type="entry name" value="HWE_HK"/>
    <property type="match status" value="1"/>
</dbReference>
<evidence type="ECO:0000256" key="5">
    <source>
        <dbReference type="ARBA" id="ARBA00022553"/>
    </source>
</evidence>
<evidence type="ECO:0000256" key="4">
    <source>
        <dbReference type="ARBA" id="ARBA00022543"/>
    </source>
</evidence>
<evidence type="ECO:0000256" key="15">
    <source>
        <dbReference type="ARBA" id="ARBA00023026"/>
    </source>
</evidence>
<evidence type="ECO:0000256" key="3">
    <source>
        <dbReference type="ARBA" id="ARBA00021740"/>
    </source>
</evidence>
<dbReference type="PANTHER" id="PTHR41523">
    <property type="entry name" value="TWO-COMPONENT SYSTEM SENSOR PROTEIN"/>
    <property type="match status" value="1"/>
</dbReference>
<dbReference type="PANTHER" id="PTHR41523:SF7">
    <property type="entry name" value="HISTIDINE KINASE"/>
    <property type="match status" value="1"/>
</dbReference>
<dbReference type="Proteomes" id="UP001155840">
    <property type="component" value="Unassembled WGS sequence"/>
</dbReference>
<evidence type="ECO:0000256" key="2">
    <source>
        <dbReference type="ARBA" id="ARBA00012438"/>
    </source>
</evidence>
<keyword evidence="19" id="KW-1185">Reference proteome</keyword>
<evidence type="ECO:0000256" key="10">
    <source>
        <dbReference type="ARBA" id="ARBA00022737"/>
    </source>
</evidence>
<dbReference type="Gene3D" id="3.30.450.40">
    <property type="match status" value="1"/>
</dbReference>
<name>A0AA43ZDD5_9HYPH</name>
<dbReference type="RefSeq" id="WP_165910790.1">
    <property type="nucleotide sequence ID" value="NZ_JAANCM010000003.1"/>
</dbReference>